<sequence length="117" mass="13166">MARPRKADGDRRRQITIWLSNEERRAIGGRAEAIRLSFSDYIRRAALGRRLTAAPSIVNLAAWEELSNLSTNLREILLYTREWCDLDEAGLMGQIIEIQMQIERLGATLIGGGDPDA</sequence>
<dbReference type="Pfam" id="PF21983">
    <property type="entry name" value="NikA-like"/>
    <property type="match status" value="1"/>
</dbReference>
<reference evidence="1 2" key="1">
    <citation type="submission" date="2019-06" db="EMBL/GenBank/DDBJ databases">
        <title>Genomic Encyclopedia of Type Strains, Phase IV (KMG-V): Genome sequencing to study the core and pangenomes of soil and plant-associated prokaryotes.</title>
        <authorList>
            <person name="Whitman W."/>
        </authorList>
    </citation>
    <scope>NUCLEOTIDE SEQUENCE [LARGE SCALE GENOMIC DNA]</scope>
    <source>
        <strain evidence="1 2">BR 12005</strain>
    </source>
</reference>
<organism evidence="1 2">
    <name type="scientific">Nitrospirillum amazonense</name>
    <dbReference type="NCBI Taxonomy" id="28077"/>
    <lineage>
        <taxon>Bacteria</taxon>
        <taxon>Pseudomonadati</taxon>
        <taxon>Pseudomonadota</taxon>
        <taxon>Alphaproteobacteria</taxon>
        <taxon>Rhodospirillales</taxon>
        <taxon>Azospirillaceae</taxon>
        <taxon>Nitrospirillum</taxon>
    </lineage>
</organism>
<dbReference type="InterPro" id="IPR053842">
    <property type="entry name" value="NikA-like"/>
</dbReference>
<accession>A0A560JB85</accession>
<dbReference type="EMBL" id="VITV01000013">
    <property type="protein sequence ID" value="TWB67769.1"/>
    <property type="molecule type" value="Genomic_DNA"/>
</dbReference>
<name>A0A560JB85_9PROT</name>
<proteinExistence type="predicted"/>
<evidence type="ECO:0000313" key="1">
    <source>
        <dbReference type="EMBL" id="TWB67769.1"/>
    </source>
</evidence>
<evidence type="ECO:0000313" key="2">
    <source>
        <dbReference type="Proteomes" id="UP000320516"/>
    </source>
</evidence>
<gene>
    <name evidence="1" type="ORF">FBZ87_11311</name>
</gene>
<dbReference type="Proteomes" id="UP000320516">
    <property type="component" value="Unassembled WGS sequence"/>
</dbReference>
<dbReference type="AlphaFoldDB" id="A0A560JB85"/>
<comment type="caution">
    <text evidence="1">The sequence shown here is derived from an EMBL/GenBank/DDBJ whole genome shotgun (WGS) entry which is preliminary data.</text>
</comment>
<protein>
    <submittedName>
        <fullName evidence="1">Uncharacterized protein</fullName>
    </submittedName>
</protein>